<dbReference type="InterPro" id="IPR002182">
    <property type="entry name" value="NB-ARC"/>
</dbReference>
<evidence type="ECO:0000256" key="3">
    <source>
        <dbReference type="ARBA" id="ARBA00008894"/>
    </source>
</evidence>
<dbReference type="InterPro" id="IPR036388">
    <property type="entry name" value="WH-like_DNA-bd_sf"/>
</dbReference>
<dbReference type="SUPFAM" id="SSF52058">
    <property type="entry name" value="L domain-like"/>
    <property type="match status" value="1"/>
</dbReference>
<dbReference type="FunFam" id="1.10.10.10:FF:000322">
    <property type="entry name" value="Probable disease resistance protein At1g63360"/>
    <property type="match status" value="1"/>
</dbReference>
<evidence type="ECO:0000256" key="9">
    <source>
        <dbReference type="ARBA" id="ARBA00022821"/>
    </source>
</evidence>
<evidence type="ECO:0000256" key="2">
    <source>
        <dbReference type="ARBA" id="ARBA00004496"/>
    </source>
</evidence>
<dbReference type="InterPro" id="IPR044974">
    <property type="entry name" value="Disease_R_plants"/>
</dbReference>
<evidence type="ECO:0000256" key="6">
    <source>
        <dbReference type="ARBA" id="ARBA00022667"/>
    </source>
</evidence>
<feature type="domain" description="Disease resistance R13L4/SHOC-2-like LRR" evidence="13">
    <location>
        <begin position="580"/>
        <end position="815"/>
    </location>
</feature>
<dbReference type="Gene3D" id="1.10.10.10">
    <property type="entry name" value="Winged helix-like DNA-binding domain superfamily/Winged helix DNA-binding domain"/>
    <property type="match status" value="1"/>
</dbReference>
<dbReference type="GO" id="GO:0009626">
    <property type="term" value="P:plant-type hypersensitive response"/>
    <property type="evidence" value="ECO:0007669"/>
    <property type="project" value="UniProtKB-KW"/>
</dbReference>
<keyword evidence="10" id="KW-0067">ATP-binding</keyword>
<keyword evidence="9" id="KW-0611">Plant defense</keyword>
<evidence type="ECO:0000256" key="8">
    <source>
        <dbReference type="ARBA" id="ARBA00022741"/>
    </source>
</evidence>
<gene>
    <name evidence="14" type="ORF">AAHA92_07238</name>
</gene>
<protein>
    <submittedName>
        <fullName evidence="14">Uncharacterized protein</fullName>
    </submittedName>
</protein>
<dbReference type="InterPro" id="IPR058922">
    <property type="entry name" value="WHD_DRP"/>
</dbReference>
<evidence type="ECO:0000256" key="4">
    <source>
        <dbReference type="ARBA" id="ARBA00022490"/>
    </source>
</evidence>
<comment type="similarity">
    <text evidence="3">Belongs to the disease resistance NB-LRR family.</text>
</comment>
<evidence type="ECO:0000256" key="1">
    <source>
        <dbReference type="ARBA" id="ARBA00002074"/>
    </source>
</evidence>
<proteinExistence type="inferred from homology"/>
<dbReference type="Gene3D" id="3.80.10.10">
    <property type="entry name" value="Ribonuclease Inhibitor"/>
    <property type="match status" value="1"/>
</dbReference>
<dbReference type="InterPro" id="IPR055414">
    <property type="entry name" value="LRR_R13L4/SHOC2-like"/>
</dbReference>
<dbReference type="PRINTS" id="PR00364">
    <property type="entry name" value="DISEASERSIST"/>
</dbReference>
<dbReference type="Proteomes" id="UP001567538">
    <property type="component" value="Unassembled WGS sequence"/>
</dbReference>
<sequence length="868" mass="99426">MSAYAAVVDLKSSIERLLSYFDVCLDPASLQIAKNLHKELKSFQKSMKRFDDRSRKRVSASLQQIATAIRRFDDALTSLFEEQVLAQSEENMNPDEIKPYLFSIDLQDLKQESHTLIQTLKETVERFSSAKGGVVSSRFDYRESRSKMVGLCDEYDQLKEDIIGESNRFRKSFSIVGMIGIGKTTLAREIFEDLDILEHFDCRAWVTIGRSCQSCHIPRAVLSQVDPETNGKDEDEEIHKFLKAKLDGKRYLIVLDDVYDAQIYDGVNQLLPNNEGNGSKVLFTTTVRKVAQQVAELVGSVSAYSFDMRLLDKEEGWDLLREKLFGEEYCPPHLVKAGKKIAEHCDGLPLMIVTVANLLSGVEHTPERWGEIGAGRNHPLFIDAYNELSKVLYPSYNYLPQHLKECFLYMGVFPHNYEIPKSKLINMWIVEEIIEQSMEDYALECLEELASYSLVMVYKKSKSKTSSKRPSLKTCGLHSTWLHLCCKEAKINKFFHVMHSYEDGFGEGIKGQTRLSIHNKVLFGIKDVHRSIEEHCSSTAKSLLCLHPYHQYQVPLCFKLRLLQHLDALNIRFYDFPLEVLELVRLKYLAFTCNCDLPTSISNLSSLHFLIVSQHFNFKTSGTPSYLPMSIWDMKELKHLQIMGSDLPDLHGAILPNLSTLLGVSALSCTKTVFQSLPNLNKLGIQIELAPDVIEPLSCFDHICQLKELESLKCVVVNPDYCCGVVAPLSAFPLSLKRLSLSGLGYPWEEMGKIASLPSLEVLKLRCNAFQGSKWEVEGHSFMKLKYLLIEDCDVERLMVGKLKSFRRLQCLSIHHCYNLDELYWKFYEDLSKIEVIDCHPLFEKQMKEALLWKKNVTQDYSWKMNFL</sequence>
<dbReference type="EMBL" id="JBEAFC010000003">
    <property type="protein sequence ID" value="KAL1564961.1"/>
    <property type="molecule type" value="Genomic_DNA"/>
</dbReference>
<dbReference type="GO" id="GO:0005524">
    <property type="term" value="F:ATP binding"/>
    <property type="evidence" value="ECO:0007669"/>
    <property type="project" value="UniProtKB-KW"/>
</dbReference>
<comment type="caution">
    <text evidence="14">The sequence shown here is derived from an EMBL/GenBank/DDBJ whole genome shotgun (WGS) entry which is preliminary data.</text>
</comment>
<keyword evidence="15" id="KW-1185">Reference proteome</keyword>
<keyword evidence="7" id="KW-0677">Repeat</keyword>
<evidence type="ECO:0000256" key="7">
    <source>
        <dbReference type="ARBA" id="ARBA00022737"/>
    </source>
</evidence>
<feature type="domain" description="NB-ARC" evidence="11">
    <location>
        <begin position="170"/>
        <end position="327"/>
    </location>
</feature>
<dbReference type="InterPro" id="IPR042197">
    <property type="entry name" value="Apaf_helical"/>
</dbReference>
<reference evidence="14 15" key="1">
    <citation type="submission" date="2024-06" db="EMBL/GenBank/DDBJ databases">
        <title>A chromosome level genome sequence of Diviner's sage (Salvia divinorum).</title>
        <authorList>
            <person name="Ford S.A."/>
            <person name="Ro D.-K."/>
            <person name="Ness R.W."/>
            <person name="Phillips M.A."/>
        </authorList>
    </citation>
    <scope>NUCLEOTIDE SEQUENCE [LARGE SCALE GENOMIC DNA]</scope>
    <source>
        <strain evidence="14">SAF-2024a</strain>
        <tissue evidence="14">Leaf</tissue>
    </source>
</reference>
<keyword evidence="5" id="KW-0433">Leucine-rich repeat</keyword>
<keyword evidence="6" id="KW-0381">Hypersensitive response</keyword>
<evidence type="ECO:0000313" key="14">
    <source>
        <dbReference type="EMBL" id="KAL1564961.1"/>
    </source>
</evidence>
<dbReference type="PANTHER" id="PTHR23155">
    <property type="entry name" value="DISEASE RESISTANCE PROTEIN RP"/>
    <property type="match status" value="1"/>
</dbReference>
<dbReference type="Gene3D" id="1.10.8.430">
    <property type="entry name" value="Helical domain of apoptotic protease-activating factors"/>
    <property type="match status" value="1"/>
</dbReference>
<evidence type="ECO:0000259" key="11">
    <source>
        <dbReference type="Pfam" id="PF00931"/>
    </source>
</evidence>
<evidence type="ECO:0000313" key="15">
    <source>
        <dbReference type="Proteomes" id="UP001567538"/>
    </source>
</evidence>
<evidence type="ECO:0000259" key="12">
    <source>
        <dbReference type="Pfam" id="PF23559"/>
    </source>
</evidence>
<dbReference type="Pfam" id="PF00931">
    <property type="entry name" value="NB-ARC"/>
    <property type="match status" value="1"/>
</dbReference>
<dbReference type="Gene3D" id="1.20.5.4130">
    <property type="match status" value="1"/>
</dbReference>
<feature type="domain" description="Disease resistance protein winged helix" evidence="12">
    <location>
        <begin position="412"/>
        <end position="464"/>
    </location>
</feature>
<dbReference type="InterPro" id="IPR032675">
    <property type="entry name" value="LRR_dom_sf"/>
</dbReference>
<dbReference type="Pfam" id="PF23598">
    <property type="entry name" value="LRR_14"/>
    <property type="match status" value="1"/>
</dbReference>
<organism evidence="14 15">
    <name type="scientific">Salvia divinorum</name>
    <name type="common">Maria pastora</name>
    <name type="synonym">Diviner's sage</name>
    <dbReference type="NCBI Taxonomy" id="28513"/>
    <lineage>
        <taxon>Eukaryota</taxon>
        <taxon>Viridiplantae</taxon>
        <taxon>Streptophyta</taxon>
        <taxon>Embryophyta</taxon>
        <taxon>Tracheophyta</taxon>
        <taxon>Spermatophyta</taxon>
        <taxon>Magnoliopsida</taxon>
        <taxon>eudicotyledons</taxon>
        <taxon>Gunneridae</taxon>
        <taxon>Pentapetalae</taxon>
        <taxon>asterids</taxon>
        <taxon>lamiids</taxon>
        <taxon>Lamiales</taxon>
        <taxon>Lamiaceae</taxon>
        <taxon>Nepetoideae</taxon>
        <taxon>Mentheae</taxon>
        <taxon>Salviinae</taxon>
        <taxon>Salvia</taxon>
        <taxon>Salvia subgen. Calosphace</taxon>
    </lineage>
</organism>
<dbReference type="InterPro" id="IPR027417">
    <property type="entry name" value="P-loop_NTPase"/>
</dbReference>
<dbReference type="GO" id="GO:0005737">
    <property type="term" value="C:cytoplasm"/>
    <property type="evidence" value="ECO:0007669"/>
    <property type="project" value="UniProtKB-SubCell"/>
</dbReference>
<comment type="subcellular location">
    <subcellularLocation>
        <location evidence="2">Cytoplasm</location>
    </subcellularLocation>
</comment>
<dbReference type="SUPFAM" id="SSF52540">
    <property type="entry name" value="P-loop containing nucleoside triphosphate hydrolases"/>
    <property type="match status" value="1"/>
</dbReference>
<dbReference type="Gene3D" id="3.40.50.300">
    <property type="entry name" value="P-loop containing nucleotide triphosphate hydrolases"/>
    <property type="match status" value="1"/>
</dbReference>
<name>A0ABD1I8B0_SALDI</name>
<keyword evidence="8" id="KW-0547">Nucleotide-binding</keyword>
<comment type="function">
    <text evidence="1">Confers resistance to late blight (Phytophthora infestans) races carrying the avirulence gene Avr1. Resistance proteins guard the plant against pathogens that contain an appropriate avirulence protein via an indirect interaction with this avirulence protein. That triggers a defense system including the hypersensitive response, which restricts the pathogen growth.</text>
</comment>
<dbReference type="AlphaFoldDB" id="A0ABD1I8B0"/>
<evidence type="ECO:0000256" key="10">
    <source>
        <dbReference type="ARBA" id="ARBA00022840"/>
    </source>
</evidence>
<dbReference type="PANTHER" id="PTHR23155:SF1152">
    <property type="entry name" value="AAA+ ATPASE DOMAIN-CONTAINING PROTEIN"/>
    <property type="match status" value="1"/>
</dbReference>
<evidence type="ECO:0000259" key="13">
    <source>
        <dbReference type="Pfam" id="PF23598"/>
    </source>
</evidence>
<accession>A0ABD1I8B0</accession>
<keyword evidence="4" id="KW-0963">Cytoplasm</keyword>
<dbReference type="Pfam" id="PF23559">
    <property type="entry name" value="WHD_DRP"/>
    <property type="match status" value="1"/>
</dbReference>
<evidence type="ECO:0000256" key="5">
    <source>
        <dbReference type="ARBA" id="ARBA00022614"/>
    </source>
</evidence>